<dbReference type="GO" id="GO:0005886">
    <property type="term" value="C:plasma membrane"/>
    <property type="evidence" value="ECO:0007669"/>
    <property type="project" value="UniProtKB-SubCell"/>
</dbReference>
<dbReference type="InterPro" id="IPR036138">
    <property type="entry name" value="PBP_dimer_sf"/>
</dbReference>
<dbReference type="Pfam" id="PF03717">
    <property type="entry name" value="PBP_dimer"/>
    <property type="match status" value="1"/>
</dbReference>
<sequence length="663" mass="71078">MKKSTLTIIGGVAAAIVIIAGGFGLYHWYQGKTEADAVQATAQTYTQAFAKRQYDKAVKQVDTSHLTGPGWHYTAKTLAARNQAVFDRVGASDIKITNVKTKKYDSKTYELTFTANMNTKIGKLSAQHYEAPIVKVGDNWRIQWSPRLLFPSMDGKDTVQIDLIAATRGQIYDCNNQLLAKNGDVTQAGLVPGKLGTGADRTANLEKIAAAWDVKVTSLETLLKQSWVTDDTFVPVKIVTDSPVMTGAAYQTIGSRTYPLGEAAAQLIGYVGTATADDIRKDPTLTANSKIGKTGLEQIYDKQLRGTDGGQISIQNGDNIHPLLTKKAVNGKSLKLTIDANQQKTAYTQLAGKAGSVVTMNPTNGELLTLASSPSYDPNAFVNGISQTDYDKYANNTSLPFLSRFAQRYAPGSTFKMLTAAIALQNKTITPDTTKSISGLKWQKDSSWGDYKVTRTVDAASENMTQALVNSDNIWFAQVALKMGASAYLKGLAPLFKTQADLPLTMKKAQISNSGKLASETLLADTAYGQGQLLLSPIEQAAMYSTIANGGTMQQPTLIQGTKGKRTNSVLQANAANTVKTALTHVVSDQAGTAHNLAIDGHTIAAKTGTAELKQKQDTDGKENGFLVAMDADKNTYLTVALIEGTGSDDVVTAMKPYVASLY</sequence>
<evidence type="ECO:0000259" key="7">
    <source>
        <dbReference type="Pfam" id="PF05223"/>
    </source>
</evidence>
<dbReference type="Gene3D" id="3.90.1310.10">
    <property type="entry name" value="Penicillin-binding protein 2a (Domain 2)"/>
    <property type="match status" value="1"/>
</dbReference>
<comment type="subcellular location">
    <subcellularLocation>
        <location evidence="1">Cell membrane</location>
        <topology evidence="1">Single-pass membrane protein</topology>
    </subcellularLocation>
</comment>
<organism evidence="8">
    <name type="scientific">Lacticaseibacillus paracasei</name>
    <name type="common">Lactobacillus paracasei</name>
    <dbReference type="NCBI Taxonomy" id="1597"/>
    <lineage>
        <taxon>Bacteria</taxon>
        <taxon>Bacillati</taxon>
        <taxon>Bacillota</taxon>
        <taxon>Bacilli</taxon>
        <taxon>Lactobacillales</taxon>
        <taxon>Lactobacillaceae</taxon>
        <taxon>Lacticaseibacillus</taxon>
    </lineage>
</organism>
<dbReference type="SUPFAM" id="SSF56519">
    <property type="entry name" value="Penicillin binding protein dimerisation domain"/>
    <property type="match status" value="1"/>
</dbReference>
<protein>
    <submittedName>
        <fullName evidence="8">Peptidoglycan synthetase</fullName>
    </submittedName>
</protein>
<dbReference type="GO" id="GO:0046677">
    <property type="term" value="P:response to antibiotic"/>
    <property type="evidence" value="ECO:0007669"/>
    <property type="project" value="InterPro"/>
</dbReference>
<dbReference type="Pfam" id="PF00905">
    <property type="entry name" value="Transpeptidase"/>
    <property type="match status" value="1"/>
</dbReference>
<dbReference type="SUPFAM" id="SSF56601">
    <property type="entry name" value="beta-lactamase/transpeptidase-like"/>
    <property type="match status" value="1"/>
</dbReference>
<dbReference type="Gene3D" id="3.30.1390.30">
    <property type="entry name" value="Penicillin-binding protein 2a, domain 3"/>
    <property type="match status" value="1"/>
</dbReference>
<dbReference type="Gene3D" id="3.10.450.100">
    <property type="entry name" value="NTF2-like, domain 1"/>
    <property type="match status" value="1"/>
</dbReference>
<evidence type="ECO:0000259" key="6">
    <source>
        <dbReference type="Pfam" id="PF03717"/>
    </source>
</evidence>
<feature type="domain" description="Penicillin-binding protein transpeptidase" evidence="5">
    <location>
        <begin position="355"/>
        <end position="647"/>
    </location>
</feature>
<evidence type="ECO:0000256" key="2">
    <source>
        <dbReference type="ARBA" id="ARBA00007171"/>
    </source>
</evidence>
<dbReference type="GO" id="GO:0008658">
    <property type="term" value="F:penicillin binding"/>
    <property type="evidence" value="ECO:0007669"/>
    <property type="project" value="InterPro"/>
</dbReference>
<dbReference type="Pfam" id="PF05223">
    <property type="entry name" value="MecA_N"/>
    <property type="match status" value="1"/>
</dbReference>
<feature type="transmembrane region" description="Helical" evidence="4">
    <location>
        <begin position="7"/>
        <end position="29"/>
    </location>
</feature>
<dbReference type="InterPro" id="IPR032710">
    <property type="entry name" value="NTF2-like_dom_sf"/>
</dbReference>
<dbReference type="SUPFAM" id="SSF54427">
    <property type="entry name" value="NTF2-like"/>
    <property type="match status" value="1"/>
</dbReference>
<dbReference type="GO" id="GO:0071972">
    <property type="term" value="F:peptidoglycan L,D-transpeptidase activity"/>
    <property type="evidence" value="ECO:0007669"/>
    <property type="project" value="TreeGrafter"/>
</dbReference>
<evidence type="ECO:0000259" key="5">
    <source>
        <dbReference type="Pfam" id="PF00905"/>
    </source>
</evidence>
<feature type="domain" description="NTF2-like N-terminal transpeptidase" evidence="7">
    <location>
        <begin position="39"/>
        <end position="156"/>
    </location>
</feature>
<dbReference type="AlphaFoldDB" id="A0A0M6WB11"/>
<reference evidence="8" key="1">
    <citation type="journal article" date="2015" name="Front. Microbiol.">
        <title>The vaginal isolate Lactobacillus paracasei LPC-S01 (DSM 26760) is suitable for oral administration.</title>
        <authorList>
            <person name="Balzaretti S."/>
            <person name="Taverniti V."/>
            <person name="Rondini G."/>
            <person name="Marcolegio G."/>
            <person name="Minuzzo M."/>
            <person name="Remagni M.C."/>
            <person name="Fiore W."/>
            <person name="Arioli S."/>
            <person name="Guglielmetti S."/>
        </authorList>
    </citation>
    <scope>NUCLEOTIDE SEQUENCE</scope>
    <source>
        <strain evidence="8">LPC-S01</strain>
    </source>
</reference>
<evidence type="ECO:0000313" key="8">
    <source>
        <dbReference type="EMBL" id="CRL16903.1"/>
    </source>
</evidence>
<evidence type="ECO:0000256" key="1">
    <source>
        <dbReference type="ARBA" id="ARBA00004162"/>
    </source>
</evidence>
<proteinExistence type="inferred from homology"/>
<keyword evidence="3 4" id="KW-0472">Membrane</keyword>
<dbReference type="GO" id="GO:0071555">
    <property type="term" value="P:cell wall organization"/>
    <property type="evidence" value="ECO:0007669"/>
    <property type="project" value="TreeGrafter"/>
</dbReference>
<comment type="similarity">
    <text evidence="2">Belongs to the transpeptidase family.</text>
</comment>
<dbReference type="EMBL" id="LN846901">
    <property type="protein sequence ID" value="CRL16903.1"/>
    <property type="molecule type" value="Genomic_DNA"/>
</dbReference>
<dbReference type="InterPro" id="IPR012338">
    <property type="entry name" value="Beta-lactam/transpept-like"/>
</dbReference>
<dbReference type="Gene3D" id="3.40.710.10">
    <property type="entry name" value="DD-peptidase/beta-lactamase superfamily"/>
    <property type="match status" value="1"/>
</dbReference>
<dbReference type="InterPro" id="IPR007887">
    <property type="entry name" value="MecA_N"/>
</dbReference>
<name>A0A0M6WB11_LACPA</name>
<dbReference type="InterPro" id="IPR050515">
    <property type="entry name" value="Beta-lactam/transpept"/>
</dbReference>
<dbReference type="InterPro" id="IPR001460">
    <property type="entry name" value="PCN-bd_Tpept"/>
</dbReference>
<keyword evidence="4" id="KW-1133">Transmembrane helix</keyword>
<dbReference type="PANTHER" id="PTHR30627">
    <property type="entry name" value="PEPTIDOGLYCAN D,D-TRANSPEPTIDASE"/>
    <property type="match status" value="1"/>
</dbReference>
<feature type="domain" description="Penicillin-binding protein dimerisation" evidence="6">
    <location>
        <begin position="164"/>
        <end position="315"/>
    </location>
</feature>
<dbReference type="PANTHER" id="PTHR30627:SF25">
    <property type="entry name" value="PENICILLIN-BINDING PROTEIN 3"/>
    <property type="match status" value="1"/>
</dbReference>
<evidence type="ECO:0000256" key="3">
    <source>
        <dbReference type="ARBA" id="ARBA00023136"/>
    </source>
</evidence>
<evidence type="ECO:0000256" key="4">
    <source>
        <dbReference type="SAM" id="Phobius"/>
    </source>
</evidence>
<dbReference type="InterPro" id="IPR005311">
    <property type="entry name" value="PBP_dimer"/>
</dbReference>
<accession>A0A0M6WB11</accession>
<keyword evidence="4" id="KW-0812">Transmembrane</keyword>